<dbReference type="STRING" id="1798404.A3B92_01985"/>
<evidence type="ECO:0000313" key="3">
    <source>
        <dbReference type="Proteomes" id="UP000177960"/>
    </source>
</evidence>
<dbReference type="Proteomes" id="UP000177960">
    <property type="component" value="Unassembled WGS sequence"/>
</dbReference>
<evidence type="ECO:0000256" key="1">
    <source>
        <dbReference type="SAM" id="Phobius"/>
    </source>
</evidence>
<keyword evidence="1" id="KW-0812">Transmembrane</keyword>
<keyword evidence="1" id="KW-0472">Membrane</keyword>
<keyword evidence="1" id="KW-1133">Transmembrane helix</keyword>
<feature type="transmembrane region" description="Helical" evidence="1">
    <location>
        <begin position="6"/>
        <end position="28"/>
    </location>
</feature>
<accession>A0A1G1ZFW6</accession>
<proteinExistence type="predicted"/>
<reference evidence="2 3" key="1">
    <citation type="journal article" date="2016" name="Nat. Commun.">
        <title>Thousands of microbial genomes shed light on interconnected biogeochemical processes in an aquifer system.</title>
        <authorList>
            <person name="Anantharaman K."/>
            <person name="Brown C.T."/>
            <person name="Hug L.A."/>
            <person name="Sharon I."/>
            <person name="Castelle C.J."/>
            <person name="Probst A.J."/>
            <person name="Thomas B.C."/>
            <person name="Singh A."/>
            <person name="Wilkins M.J."/>
            <person name="Karaoz U."/>
            <person name="Brodie E.L."/>
            <person name="Williams K.H."/>
            <person name="Hubbard S.S."/>
            <person name="Banfield J.F."/>
        </authorList>
    </citation>
    <scope>NUCLEOTIDE SEQUENCE [LARGE SCALE GENOMIC DNA]</scope>
</reference>
<gene>
    <name evidence="2" type="ORF">A3B92_01985</name>
</gene>
<comment type="caution">
    <text evidence="2">The sequence shown here is derived from an EMBL/GenBank/DDBJ whole genome shotgun (WGS) entry which is preliminary data.</text>
</comment>
<dbReference type="AlphaFoldDB" id="A0A1G1ZFW6"/>
<name>A0A1G1ZFW6_9BACT</name>
<sequence>MFVEILPHIIFDTISLIAISYLLIITLIPRTKISLDIIFINQLWEEIKKITNLSPDTAPPVIILRDSVPYALGNYTPNKKIVEIYLQEILYSGYGVKGVLSYFLKRNTSFFYYTVAHEMLHCAIDLKKPSPPHHLHHLIMKDAKYLEKAIDFIDYHFKINNQSQKIIAISRLNISIKKDLKIY</sequence>
<organism evidence="2 3">
    <name type="scientific">Candidatus Harrisonbacteria bacterium RIFCSPHIGHO2_02_FULL_42_16</name>
    <dbReference type="NCBI Taxonomy" id="1798404"/>
    <lineage>
        <taxon>Bacteria</taxon>
        <taxon>Candidatus Harrisoniibacteriota</taxon>
    </lineage>
</organism>
<evidence type="ECO:0000313" key="2">
    <source>
        <dbReference type="EMBL" id="OGY63359.1"/>
    </source>
</evidence>
<protein>
    <submittedName>
        <fullName evidence="2">Uncharacterized protein</fullName>
    </submittedName>
</protein>
<dbReference type="EMBL" id="MHJG01000023">
    <property type="protein sequence ID" value="OGY63359.1"/>
    <property type="molecule type" value="Genomic_DNA"/>
</dbReference>